<evidence type="ECO:0000313" key="1">
    <source>
        <dbReference type="EMBL" id="CEM24633.1"/>
    </source>
</evidence>
<gene>
    <name evidence="1" type="ORF">Cvel_4292</name>
</gene>
<protein>
    <submittedName>
        <fullName evidence="1">Uncharacterized protein</fullName>
    </submittedName>
</protein>
<dbReference type="PhylomeDB" id="A0A0G4G805"/>
<name>A0A0G4G805_9ALVE</name>
<dbReference type="AlphaFoldDB" id="A0A0G4G805"/>
<dbReference type="EMBL" id="CDMZ01000959">
    <property type="protein sequence ID" value="CEM24633.1"/>
    <property type="molecule type" value="Genomic_DNA"/>
</dbReference>
<dbReference type="VEuPathDB" id="CryptoDB:Cvel_4292"/>
<proteinExistence type="predicted"/>
<accession>A0A0G4G805</accession>
<sequence length="195" mass="21409">MEGECGRLHSFGVTLRPDKSSVHSPSWQPMASCPAAYPSPPGISPSLTGFRLCGAASGTVQYQSEHFDKKLKEARELSEAIEEYGDLQGAHLLICFCIFPKLIYLTRIMGDVIMPDEWSCANKELGESWARIMGLSEQEREQREVRNQAYLPQYQAGLGLTCFRITATAGLLGSCGVTLSDVVQQLTDQAFLSQG</sequence>
<reference evidence="1" key="1">
    <citation type="submission" date="2014-11" db="EMBL/GenBank/DDBJ databases">
        <authorList>
            <person name="Otto D Thomas"/>
            <person name="Naeem Raeece"/>
        </authorList>
    </citation>
    <scope>NUCLEOTIDE SEQUENCE</scope>
</reference>
<organism evidence="1">
    <name type="scientific">Chromera velia CCMP2878</name>
    <dbReference type="NCBI Taxonomy" id="1169474"/>
    <lineage>
        <taxon>Eukaryota</taxon>
        <taxon>Sar</taxon>
        <taxon>Alveolata</taxon>
        <taxon>Colpodellida</taxon>
        <taxon>Chromeraceae</taxon>
        <taxon>Chromera</taxon>
    </lineage>
</organism>